<dbReference type="PANTHER" id="PTHR14155:SF627">
    <property type="entry name" value="OS06G0192800 PROTEIN"/>
    <property type="match status" value="1"/>
</dbReference>
<dbReference type="InterPro" id="IPR001841">
    <property type="entry name" value="Znf_RING"/>
</dbReference>
<keyword evidence="3" id="KW-0862">Zinc</keyword>
<evidence type="ECO:0000256" key="2">
    <source>
        <dbReference type="ARBA" id="ARBA00022771"/>
    </source>
</evidence>
<dbReference type="KEGG" id="amus:LMH87_002898"/>
<dbReference type="CDD" id="cd16473">
    <property type="entry name" value="RING-H2_RNF103"/>
    <property type="match status" value="1"/>
</dbReference>
<dbReference type="AlphaFoldDB" id="A0A9W8Q8L8"/>
<dbReference type="Gene3D" id="3.30.40.10">
    <property type="entry name" value="Zinc/RING finger domain, C3HC4 (zinc finger)"/>
    <property type="match status" value="1"/>
</dbReference>
<dbReference type="SUPFAM" id="SSF57850">
    <property type="entry name" value="RING/U-box"/>
    <property type="match status" value="1"/>
</dbReference>
<proteinExistence type="predicted"/>
<name>A0A9W8Q8L8_AKAMU</name>
<organism evidence="6 7">
    <name type="scientific">Akanthomyces muscarius</name>
    <name type="common">Entomopathogenic fungus</name>
    <name type="synonym">Lecanicillium muscarium</name>
    <dbReference type="NCBI Taxonomy" id="2231603"/>
    <lineage>
        <taxon>Eukaryota</taxon>
        <taxon>Fungi</taxon>
        <taxon>Dikarya</taxon>
        <taxon>Ascomycota</taxon>
        <taxon>Pezizomycotina</taxon>
        <taxon>Sordariomycetes</taxon>
        <taxon>Hypocreomycetidae</taxon>
        <taxon>Hypocreales</taxon>
        <taxon>Cordycipitaceae</taxon>
        <taxon>Akanthomyces</taxon>
    </lineage>
</organism>
<accession>A0A9W8Q8L8</accession>
<comment type="caution">
    <text evidence="6">The sequence shown here is derived from an EMBL/GenBank/DDBJ whole genome shotgun (WGS) entry which is preliminary data.</text>
</comment>
<dbReference type="InterPro" id="IPR013083">
    <property type="entry name" value="Znf_RING/FYVE/PHD"/>
</dbReference>
<dbReference type="GeneID" id="80890057"/>
<sequence length="239" mass="26229">MAPISNGLQAQLRSAVTADTTHGRSPSSTLTTVFPAHVTVRSMARAILQRFIVDRVSSSSAAPPPQPQQPGRLTRQDVEAMSVIEYVSSIPSPPLKGQDLDTSYQGHAACAICTEKLVTGAVLRRLHCRHQFHAKCIDLWLLEHSGTCPLCRANLAELAQPAKSRRNMLPRLPRMLRVRADENPRESRQDSRALSVWRAQMLEMTRIQTVQSPGPGTAWEGTIPRVSLPDLSTLAPTCS</sequence>
<evidence type="ECO:0000256" key="1">
    <source>
        <dbReference type="ARBA" id="ARBA00022723"/>
    </source>
</evidence>
<dbReference type="EMBL" id="JAJHUN010000010">
    <property type="protein sequence ID" value="KAJ4148429.1"/>
    <property type="molecule type" value="Genomic_DNA"/>
</dbReference>
<dbReference type="GO" id="GO:0008270">
    <property type="term" value="F:zinc ion binding"/>
    <property type="evidence" value="ECO:0007669"/>
    <property type="project" value="UniProtKB-KW"/>
</dbReference>
<reference evidence="6" key="1">
    <citation type="journal article" date="2023" name="Access Microbiol">
        <title>De-novo genome assembly for Akanthomyces muscarius, a biocontrol agent of insect agricultural pests.</title>
        <authorList>
            <person name="Erdos Z."/>
            <person name="Studholme D.J."/>
            <person name="Raymond B."/>
            <person name="Sharma M."/>
        </authorList>
    </citation>
    <scope>NUCLEOTIDE SEQUENCE</scope>
    <source>
        <strain evidence="6">Ve6</strain>
    </source>
</reference>
<keyword evidence="1" id="KW-0479">Metal-binding</keyword>
<keyword evidence="7" id="KW-1185">Reference proteome</keyword>
<evidence type="ECO:0000256" key="4">
    <source>
        <dbReference type="PROSITE-ProRule" id="PRU00175"/>
    </source>
</evidence>
<protein>
    <recommendedName>
        <fullName evidence="5">RING-type domain-containing protein</fullName>
    </recommendedName>
</protein>
<evidence type="ECO:0000259" key="5">
    <source>
        <dbReference type="PROSITE" id="PS50089"/>
    </source>
</evidence>
<evidence type="ECO:0000313" key="7">
    <source>
        <dbReference type="Proteomes" id="UP001144673"/>
    </source>
</evidence>
<gene>
    <name evidence="6" type="ORF">LMH87_002898</name>
</gene>
<dbReference type="Pfam" id="PF13639">
    <property type="entry name" value="zf-RING_2"/>
    <property type="match status" value="1"/>
</dbReference>
<feature type="domain" description="RING-type" evidence="5">
    <location>
        <begin position="110"/>
        <end position="152"/>
    </location>
</feature>
<evidence type="ECO:0000313" key="6">
    <source>
        <dbReference type="EMBL" id="KAJ4148429.1"/>
    </source>
</evidence>
<dbReference type="PROSITE" id="PS50089">
    <property type="entry name" value="ZF_RING_2"/>
    <property type="match status" value="1"/>
</dbReference>
<dbReference type="PANTHER" id="PTHR14155">
    <property type="entry name" value="RING FINGER DOMAIN-CONTAINING"/>
    <property type="match status" value="1"/>
</dbReference>
<dbReference type="InterPro" id="IPR053238">
    <property type="entry name" value="RING-H2_zinc_finger"/>
</dbReference>
<dbReference type="RefSeq" id="XP_056051370.1">
    <property type="nucleotide sequence ID" value="XM_056194431.1"/>
</dbReference>
<keyword evidence="2 4" id="KW-0863">Zinc-finger</keyword>
<dbReference type="Proteomes" id="UP001144673">
    <property type="component" value="Chromosome 3"/>
</dbReference>
<evidence type="ECO:0000256" key="3">
    <source>
        <dbReference type="ARBA" id="ARBA00022833"/>
    </source>
</evidence>
<dbReference type="SMART" id="SM00184">
    <property type="entry name" value="RING"/>
    <property type="match status" value="1"/>
</dbReference>